<dbReference type="AlphaFoldDB" id="A0A1B6CMJ2"/>
<dbReference type="PRINTS" id="PR01315">
    <property type="entry name" value="BATTENIN"/>
</dbReference>
<accession>A0A1B6CMJ2</accession>
<evidence type="ECO:0000256" key="1">
    <source>
        <dbReference type="ARBA" id="ARBA00004127"/>
    </source>
</evidence>
<dbReference type="GO" id="GO:0016020">
    <property type="term" value="C:membrane"/>
    <property type="evidence" value="ECO:0007669"/>
    <property type="project" value="InterPro"/>
</dbReference>
<protein>
    <submittedName>
        <fullName evidence="5">Uncharacterized protein</fullName>
    </submittedName>
</protein>
<proteinExistence type="predicted"/>
<evidence type="ECO:0000256" key="3">
    <source>
        <dbReference type="ARBA" id="ARBA00022989"/>
    </source>
</evidence>
<evidence type="ECO:0000256" key="4">
    <source>
        <dbReference type="ARBA" id="ARBA00023136"/>
    </source>
</evidence>
<feature type="non-terminal residue" evidence="5">
    <location>
        <position position="129"/>
    </location>
</feature>
<comment type="subcellular location">
    <subcellularLocation>
        <location evidence="1">Endomembrane system</location>
        <topology evidence="1">Multi-pass membrane protein</topology>
    </subcellularLocation>
</comment>
<keyword evidence="4" id="KW-0472">Membrane</keyword>
<keyword evidence="2" id="KW-0812">Transmembrane</keyword>
<dbReference type="GO" id="GO:0012505">
    <property type="term" value="C:endomembrane system"/>
    <property type="evidence" value="ECO:0007669"/>
    <property type="project" value="UniProtKB-SubCell"/>
</dbReference>
<gene>
    <name evidence="5" type="ORF">g.3292</name>
</gene>
<organism evidence="5">
    <name type="scientific">Clastoptera arizonana</name>
    <name type="common">Arizona spittle bug</name>
    <dbReference type="NCBI Taxonomy" id="38151"/>
    <lineage>
        <taxon>Eukaryota</taxon>
        <taxon>Metazoa</taxon>
        <taxon>Ecdysozoa</taxon>
        <taxon>Arthropoda</taxon>
        <taxon>Hexapoda</taxon>
        <taxon>Insecta</taxon>
        <taxon>Pterygota</taxon>
        <taxon>Neoptera</taxon>
        <taxon>Paraneoptera</taxon>
        <taxon>Hemiptera</taxon>
        <taxon>Auchenorrhyncha</taxon>
        <taxon>Cercopoidea</taxon>
        <taxon>Clastopteridae</taxon>
        <taxon>Clastoptera</taxon>
    </lineage>
</organism>
<name>A0A1B6CMJ2_9HEMI</name>
<dbReference type="InterPro" id="IPR003492">
    <property type="entry name" value="Battenin_disease_Cln3"/>
</dbReference>
<reference evidence="5" key="1">
    <citation type="submission" date="2015-12" db="EMBL/GenBank/DDBJ databases">
        <title>De novo transcriptome assembly of four potential Pierce s Disease insect vectors from Arizona vineyards.</title>
        <authorList>
            <person name="Tassone E.E."/>
        </authorList>
    </citation>
    <scope>NUCLEOTIDE SEQUENCE</scope>
</reference>
<evidence type="ECO:0000313" key="5">
    <source>
        <dbReference type="EMBL" id="JAS14588.1"/>
    </source>
</evidence>
<keyword evidence="3" id="KW-1133">Transmembrane helix</keyword>
<sequence>MFKGGEETNTDITISNSKTSIDKDNIQLSISLGGFGRIEDDDVESVESINPASRSQTIGMWLLGLSFRFSYNVTISAAHDLLTLYEPKENMPINETVFLRDCNEESTGTFLLINILPELVAQIISTFTP</sequence>
<dbReference type="EMBL" id="GEDC01022710">
    <property type="protein sequence ID" value="JAS14588.1"/>
    <property type="molecule type" value="Transcribed_RNA"/>
</dbReference>
<evidence type="ECO:0000256" key="2">
    <source>
        <dbReference type="ARBA" id="ARBA00022692"/>
    </source>
</evidence>